<comment type="caution">
    <text evidence="3">The sequence shown here is derived from an EMBL/GenBank/DDBJ whole genome shotgun (WGS) entry which is preliminary data.</text>
</comment>
<protein>
    <recommendedName>
        <fullName evidence="5">X-X-X-Leu-X-X-Gly heptad repeat protein</fullName>
    </recommendedName>
</protein>
<keyword evidence="2" id="KW-0472">Membrane</keyword>
<evidence type="ECO:0000313" key="3">
    <source>
        <dbReference type="EMBL" id="TDT18677.1"/>
    </source>
</evidence>
<name>A0A4R7I4R1_9ACTN</name>
<organism evidence="3 4">
    <name type="scientific">Ilumatobacter fluminis</name>
    <dbReference type="NCBI Taxonomy" id="467091"/>
    <lineage>
        <taxon>Bacteria</taxon>
        <taxon>Bacillati</taxon>
        <taxon>Actinomycetota</taxon>
        <taxon>Acidimicrobiia</taxon>
        <taxon>Acidimicrobiales</taxon>
        <taxon>Ilumatobacteraceae</taxon>
        <taxon>Ilumatobacter</taxon>
    </lineage>
</organism>
<evidence type="ECO:0000313" key="4">
    <source>
        <dbReference type="Proteomes" id="UP000294558"/>
    </source>
</evidence>
<dbReference type="Proteomes" id="UP000294558">
    <property type="component" value="Unassembled WGS sequence"/>
</dbReference>
<dbReference type="AlphaFoldDB" id="A0A4R7I4R1"/>
<feature type="region of interest" description="Disordered" evidence="1">
    <location>
        <begin position="1"/>
        <end position="23"/>
    </location>
</feature>
<sequence>MTSTTDDDTTTESHLDRVSRREPLAAPDRRAATVMQTIAVFGLVVALVGSIVGWRFLTTLDRNLEQSLVIGEDAAATLVDTIDVAGQVIVDLDTGLDTLDQTLSTVSSTTEETGGVADAAAEIAARLPESFDDVDAALGTVESLSGTIDSALRAASRIPLGPDYDPATPLPDAIADVRSAFGPIGDDLGQLSERLDGFASGTGDLSGDLESVRADLDRTRASLEESDALLDRYRASAVDAQELARSGRDDFGSALAAMRVVIVLLGLFGVAAQYVPWYLGRRLRAST</sequence>
<evidence type="ECO:0008006" key="5">
    <source>
        <dbReference type="Google" id="ProtNLM"/>
    </source>
</evidence>
<evidence type="ECO:0000256" key="2">
    <source>
        <dbReference type="SAM" id="Phobius"/>
    </source>
</evidence>
<dbReference type="EMBL" id="SOAU01000001">
    <property type="protein sequence ID" value="TDT18677.1"/>
    <property type="molecule type" value="Genomic_DNA"/>
</dbReference>
<feature type="transmembrane region" description="Helical" evidence="2">
    <location>
        <begin position="254"/>
        <end position="275"/>
    </location>
</feature>
<keyword evidence="4" id="KW-1185">Reference proteome</keyword>
<dbReference type="RefSeq" id="WP_133870882.1">
    <property type="nucleotide sequence ID" value="NZ_SOAU01000001.1"/>
</dbReference>
<feature type="compositionally biased region" description="Basic and acidic residues" evidence="1">
    <location>
        <begin position="11"/>
        <end position="23"/>
    </location>
</feature>
<feature type="transmembrane region" description="Helical" evidence="2">
    <location>
        <begin position="38"/>
        <end position="57"/>
    </location>
</feature>
<reference evidence="3 4" key="1">
    <citation type="submission" date="2019-03" db="EMBL/GenBank/DDBJ databases">
        <title>Sequencing the genomes of 1000 actinobacteria strains.</title>
        <authorList>
            <person name="Klenk H.-P."/>
        </authorList>
    </citation>
    <scope>NUCLEOTIDE SEQUENCE [LARGE SCALE GENOMIC DNA]</scope>
    <source>
        <strain evidence="3 4">DSM 18936</strain>
    </source>
</reference>
<evidence type="ECO:0000256" key="1">
    <source>
        <dbReference type="SAM" id="MobiDB-lite"/>
    </source>
</evidence>
<dbReference type="OrthoDB" id="5244517at2"/>
<feature type="compositionally biased region" description="Acidic residues" evidence="1">
    <location>
        <begin position="1"/>
        <end position="10"/>
    </location>
</feature>
<accession>A0A4R7I4R1</accession>
<gene>
    <name evidence="3" type="ORF">BDK89_4307</name>
</gene>
<proteinExistence type="predicted"/>
<keyword evidence="2" id="KW-0812">Transmembrane</keyword>
<keyword evidence="2" id="KW-1133">Transmembrane helix</keyword>